<keyword evidence="4" id="KW-0812">Transmembrane</keyword>
<reference evidence="6" key="1">
    <citation type="submission" date="2021-06" db="EMBL/GenBank/DDBJ databases">
        <title>Complete genome sequence of Nocardioides sp. G188.</title>
        <authorList>
            <person name="Im W.-T."/>
        </authorList>
    </citation>
    <scope>NUCLEOTIDE SEQUENCE</scope>
    <source>
        <strain evidence="6">G188</strain>
    </source>
</reference>
<proteinExistence type="predicted"/>
<dbReference type="EMBL" id="CP077062">
    <property type="protein sequence ID" value="QWZ06482.1"/>
    <property type="molecule type" value="Genomic_DNA"/>
</dbReference>
<keyword evidence="2 6" id="KW-0418">Kinase</keyword>
<keyword evidence="7" id="KW-1185">Reference proteome</keyword>
<evidence type="ECO:0000313" key="6">
    <source>
        <dbReference type="EMBL" id="QWZ06482.1"/>
    </source>
</evidence>
<feature type="transmembrane region" description="Helical" evidence="4">
    <location>
        <begin position="116"/>
        <end position="142"/>
    </location>
</feature>
<feature type="transmembrane region" description="Helical" evidence="4">
    <location>
        <begin position="20"/>
        <end position="40"/>
    </location>
</feature>
<dbReference type="PANTHER" id="PTHR24421:SF63">
    <property type="entry name" value="SENSOR HISTIDINE KINASE DESK"/>
    <property type="match status" value="1"/>
</dbReference>
<gene>
    <name evidence="6" type="ORF">KRR39_12895</name>
</gene>
<evidence type="ECO:0000313" key="7">
    <source>
        <dbReference type="Proteomes" id="UP000683575"/>
    </source>
</evidence>
<feature type="transmembrane region" description="Helical" evidence="4">
    <location>
        <begin position="86"/>
        <end position="110"/>
    </location>
</feature>
<keyword evidence="4" id="KW-0472">Membrane</keyword>
<dbReference type="AlphaFoldDB" id="A0A975SV57"/>
<keyword evidence="1" id="KW-0808">Transferase</keyword>
<dbReference type="GO" id="GO:0000155">
    <property type="term" value="F:phosphorelay sensor kinase activity"/>
    <property type="evidence" value="ECO:0007669"/>
    <property type="project" value="InterPro"/>
</dbReference>
<evidence type="ECO:0000256" key="3">
    <source>
        <dbReference type="ARBA" id="ARBA00023012"/>
    </source>
</evidence>
<dbReference type="InterPro" id="IPR050482">
    <property type="entry name" value="Sensor_HK_TwoCompSys"/>
</dbReference>
<protein>
    <submittedName>
        <fullName evidence="6">Sensor histidine kinase</fullName>
    </submittedName>
</protein>
<feature type="domain" description="Signal transduction histidine kinase subgroup 3 dimerisation and phosphoacceptor" evidence="5">
    <location>
        <begin position="197"/>
        <end position="261"/>
    </location>
</feature>
<dbReference type="Proteomes" id="UP000683575">
    <property type="component" value="Chromosome"/>
</dbReference>
<dbReference type="GO" id="GO:0046983">
    <property type="term" value="F:protein dimerization activity"/>
    <property type="evidence" value="ECO:0007669"/>
    <property type="project" value="InterPro"/>
</dbReference>
<evidence type="ECO:0000259" key="5">
    <source>
        <dbReference type="Pfam" id="PF07730"/>
    </source>
</evidence>
<dbReference type="CDD" id="cd16917">
    <property type="entry name" value="HATPase_UhpB-NarQ-NarX-like"/>
    <property type="match status" value="1"/>
</dbReference>
<keyword evidence="4" id="KW-1133">Transmembrane helix</keyword>
<dbReference type="PANTHER" id="PTHR24421">
    <property type="entry name" value="NITRATE/NITRITE SENSOR PROTEIN NARX-RELATED"/>
    <property type="match status" value="1"/>
</dbReference>
<organism evidence="6 7">
    <name type="scientific">Nocardioides panacis</name>
    <dbReference type="NCBI Taxonomy" id="2849501"/>
    <lineage>
        <taxon>Bacteria</taxon>
        <taxon>Bacillati</taxon>
        <taxon>Actinomycetota</taxon>
        <taxon>Actinomycetes</taxon>
        <taxon>Propionibacteriales</taxon>
        <taxon>Nocardioidaceae</taxon>
        <taxon>Nocardioides</taxon>
    </lineage>
</organism>
<dbReference type="InterPro" id="IPR011712">
    <property type="entry name" value="Sig_transdc_His_kin_sub3_dim/P"/>
</dbReference>
<dbReference type="KEGG" id="nps:KRR39_12895"/>
<evidence type="ECO:0000256" key="2">
    <source>
        <dbReference type="ARBA" id="ARBA00022777"/>
    </source>
</evidence>
<feature type="transmembrane region" description="Helical" evidence="4">
    <location>
        <begin position="52"/>
        <end position="74"/>
    </location>
</feature>
<sequence length="379" mass="40529">MSSLTPTGAWTSRDGRPGRLGVLFAAVWLVFLADAFRAAWDLAWQGTDPLRGWVGLLATLSFASVYVASFTWVRRRRQRMQLGVEPAAAVAVLGTLLALTVVMCVCVGEAGASGLVYVAVLGVLCLPARWAAVLTGVLALVTEVLGHTLAGWSSPAGLTFAICTAAFAMWGVSQLMARNVELIRAEEANARLAVADERNRFARDLHDILGHSLTVITVKAELANRLLDVDPERARAELLDLERLSRDALADVRRAVEGYRDLTLPGELARAREALRAAEIDADLPNSTDEVPSELRELFAWTVREGVTNVIRHSGATRCTVRLGASAVEVSDDGAGPRDDGVRAGTGLEGLRERATAAGAVLVTRTLDPRGFALSVSAR</sequence>
<dbReference type="RefSeq" id="WP_216937430.1">
    <property type="nucleotide sequence ID" value="NZ_CP077062.1"/>
</dbReference>
<dbReference type="GO" id="GO:0016020">
    <property type="term" value="C:membrane"/>
    <property type="evidence" value="ECO:0007669"/>
    <property type="project" value="InterPro"/>
</dbReference>
<evidence type="ECO:0000256" key="1">
    <source>
        <dbReference type="ARBA" id="ARBA00022679"/>
    </source>
</evidence>
<keyword evidence="3" id="KW-0902">Two-component regulatory system</keyword>
<feature type="transmembrane region" description="Helical" evidence="4">
    <location>
        <begin position="149"/>
        <end position="172"/>
    </location>
</feature>
<accession>A0A975SV57</accession>
<evidence type="ECO:0000256" key="4">
    <source>
        <dbReference type="SAM" id="Phobius"/>
    </source>
</evidence>
<dbReference type="Pfam" id="PF07730">
    <property type="entry name" value="HisKA_3"/>
    <property type="match status" value="1"/>
</dbReference>
<name>A0A975SV57_9ACTN</name>